<dbReference type="GO" id="GO:0000977">
    <property type="term" value="F:RNA polymerase II transcription regulatory region sequence-specific DNA binding"/>
    <property type="evidence" value="ECO:0007669"/>
    <property type="project" value="TreeGrafter"/>
</dbReference>
<evidence type="ECO:0000256" key="2">
    <source>
        <dbReference type="ARBA" id="ARBA00014446"/>
    </source>
</evidence>
<keyword evidence="6" id="KW-0238">DNA-binding</keyword>
<dbReference type="Gene3D" id="3.30.450.20">
    <property type="entry name" value="PAS domain"/>
    <property type="match status" value="2"/>
</dbReference>
<dbReference type="PANTHER" id="PTHR23043">
    <property type="entry name" value="HYPOXIA-INDUCIBLE FACTOR 1 ALPHA"/>
    <property type="match status" value="1"/>
</dbReference>
<evidence type="ECO:0000256" key="3">
    <source>
        <dbReference type="ARBA" id="ARBA00022737"/>
    </source>
</evidence>
<evidence type="ECO:0000313" key="14">
    <source>
        <dbReference type="Proteomes" id="UP000261540"/>
    </source>
</evidence>
<keyword evidence="5" id="KW-0805">Transcription regulation</keyword>
<keyword evidence="8" id="KW-0804">Transcription</keyword>
<evidence type="ECO:0000256" key="8">
    <source>
        <dbReference type="ARBA" id="ARBA00023163"/>
    </source>
</evidence>
<protein>
    <recommendedName>
        <fullName evidence="2">Hypoxia-inducible factor 1-alpha</fullName>
    </recommendedName>
</protein>
<evidence type="ECO:0000313" key="13">
    <source>
        <dbReference type="Ensembl" id="ENSPKIP00000018111.1"/>
    </source>
</evidence>
<evidence type="ECO:0000256" key="4">
    <source>
        <dbReference type="ARBA" id="ARBA00022843"/>
    </source>
</evidence>
<dbReference type="Proteomes" id="UP000261540">
    <property type="component" value="Unplaced"/>
</dbReference>
<evidence type="ECO:0000256" key="9">
    <source>
        <dbReference type="ARBA" id="ARBA00023242"/>
    </source>
</evidence>
<dbReference type="InterPro" id="IPR035965">
    <property type="entry name" value="PAS-like_dom_sf"/>
</dbReference>
<dbReference type="Pfam" id="PF11413">
    <property type="entry name" value="HIF-1"/>
    <property type="match status" value="1"/>
</dbReference>
<accession>A0A3B3RK80</accession>
<dbReference type="PANTHER" id="PTHR23043:SF7">
    <property type="entry name" value="HYPOXIA-INDUCIBLE FACTOR 1-ALPHA"/>
    <property type="match status" value="1"/>
</dbReference>
<comment type="subcellular location">
    <subcellularLocation>
        <location evidence="1">Nucleus</location>
    </subcellularLocation>
</comment>
<dbReference type="FunFam" id="3.30.450.20:FF:000015">
    <property type="entry name" value="Hypoxia-inducible factor 1-alpha isoform 1"/>
    <property type="match status" value="1"/>
</dbReference>
<dbReference type="Ensembl" id="ENSPKIT00000042638.1">
    <property type="protein sequence ID" value="ENSPKIP00000018111.1"/>
    <property type="gene ID" value="ENSPKIG00000003785.1"/>
</dbReference>
<dbReference type="InterPro" id="IPR013767">
    <property type="entry name" value="PAS_fold"/>
</dbReference>
<sequence>MSSEWRRTRSRAAARSRREREGQLFRQLALELPLAPGLATHLDKASVLRLSLAYLRLGTSLSSGRDSAVESCVEKVLESALGGFLLLVSHSGQIIYTTDGVHAHTGMNQMDLIGQNLFHFMHPCDLKEVRDILSNNSSFWNTGQGPQTGVCEALIYATTPPSRSWKQVLHCTGIRKHAAGSGGLVLLCESVPEPPLSVRDANPEGAAFLSKHTPDMCFSYCHVGINRLYGERACWTVCVQYQYYHALDCKNMLRTHLSLLSKGRVSTGLYRMLVKRGGFVWMETSATVVYDSHTGHPQGVICVNYILSDVEQPDVVLSLKQKEFRMPGSTSPITAPSLVHLAAGSGSSDLQHSTYESGIKVMTPHVLHQDLFEEDLDTLAPYIPMDGEDFPLSPISDMVEDLTETRPQESLFIFPYQETESWGWPGLNPVRVCVYIRVFSCLVPRDDRDGLWGPVTQDWIHV</sequence>
<name>A0A3B3RK80_9TELE</name>
<dbReference type="PROSITE" id="PS50112">
    <property type="entry name" value="PAS"/>
    <property type="match status" value="1"/>
</dbReference>
<organism evidence="13 14">
    <name type="scientific">Paramormyrops kingsleyae</name>
    <dbReference type="NCBI Taxonomy" id="1676925"/>
    <lineage>
        <taxon>Eukaryota</taxon>
        <taxon>Metazoa</taxon>
        <taxon>Chordata</taxon>
        <taxon>Craniata</taxon>
        <taxon>Vertebrata</taxon>
        <taxon>Euteleostomi</taxon>
        <taxon>Actinopterygii</taxon>
        <taxon>Neopterygii</taxon>
        <taxon>Teleostei</taxon>
        <taxon>Osteoglossocephala</taxon>
        <taxon>Osteoglossomorpha</taxon>
        <taxon>Osteoglossiformes</taxon>
        <taxon>Mormyridae</taxon>
        <taxon>Paramormyrops</taxon>
    </lineage>
</organism>
<dbReference type="CDD" id="cd00130">
    <property type="entry name" value="PAS"/>
    <property type="match status" value="2"/>
</dbReference>
<dbReference type="PROSITE" id="PS50888">
    <property type="entry name" value="BHLH"/>
    <property type="match status" value="1"/>
</dbReference>
<dbReference type="SMART" id="SM00353">
    <property type="entry name" value="HLH"/>
    <property type="match status" value="1"/>
</dbReference>
<dbReference type="GO" id="GO:0071456">
    <property type="term" value="P:cellular response to hypoxia"/>
    <property type="evidence" value="ECO:0007669"/>
    <property type="project" value="TreeGrafter"/>
</dbReference>
<evidence type="ECO:0000259" key="12">
    <source>
        <dbReference type="PROSITE" id="PS50888"/>
    </source>
</evidence>
<dbReference type="Pfam" id="PF23171">
    <property type="entry name" value="bHLH_HIF1A"/>
    <property type="match status" value="1"/>
</dbReference>
<evidence type="ECO:0000256" key="10">
    <source>
        <dbReference type="ARBA" id="ARBA00023278"/>
    </source>
</evidence>
<dbReference type="SUPFAM" id="SSF47459">
    <property type="entry name" value="HLH, helix-loop-helix DNA-binding domain"/>
    <property type="match status" value="1"/>
</dbReference>
<keyword evidence="7" id="KW-0010">Activator</keyword>
<dbReference type="InterPro" id="IPR013655">
    <property type="entry name" value="PAS_fold_3"/>
</dbReference>
<evidence type="ECO:0000256" key="1">
    <source>
        <dbReference type="ARBA" id="ARBA00004123"/>
    </source>
</evidence>
<dbReference type="InterPro" id="IPR001610">
    <property type="entry name" value="PAC"/>
</dbReference>
<dbReference type="InterPro" id="IPR036638">
    <property type="entry name" value="HLH_DNA-bd_sf"/>
</dbReference>
<dbReference type="GO" id="GO:0046983">
    <property type="term" value="F:protein dimerization activity"/>
    <property type="evidence" value="ECO:0007669"/>
    <property type="project" value="InterPro"/>
</dbReference>
<dbReference type="STRING" id="1676925.ENSPKIP00000018111"/>
<dbReference type="Pfam" id="PF08447">
    <property type="entry name" value="PAS_3"/>
    <property type="match status" value="1"/>
</dbReference>
<keyword evidence="4" id="KW-0832">Ubl conjugation</keyword>
<keyword evidence="14" id="KW-1185">Reference proteome</keyword>
<reference evidence="13" key="2">
    <citation type="submission" date="2025-09" db="UniProtKB">
        <authorList>
            <consortium name="Ensembl"/>
        </authorList>
    </citation>
    <scope>IDENTIFICATION</scope>
</reference>
<dbReference type="GO" id="GO:0005634">
    <property type="term" value="C:nucleus"/>
    <property type="evidence" value="ECO:0007669"/>
    <property type="project" value="UniProtKB-SubCell"/>
</dbReference>
<feature type="domain" description="PAS" evidence="11">
    <location>
        <begin position="69"/>
        <end position="135"/>
    </location>
</feature>
<evidence type="ECO:0000256" key="5">
    <source>
        <dbReference type="ARBA" id="ARBA00023015"/>
    </source>
</evidence>
<dbReference type="InterPro" id="IPR021537">
    <property type="entry name" value="HIF_alpha-like"/>
</dbReference>
<keyword evidence="3" id="KW-0677">Repeat</keyword>
<keyword evidence="10" id="KW-0379">Hydroxylation</keyword>
<dbReference type="SMART" id="SM00086">
    <property type="entry name" value="PAC"/>
    <property type="match status" value="1"/>
</dbReference>
<dbReference type="AlphaFoldDB" id="A0A3B3RK80"/>
<dbReference type="InterPro" id="IPR011598">
    <property type="entry name" value="bHLH_dom"/>
</dbReference>
<evidence type="ECO:0000259" key="11">
    <source>
        <dbReference type="PROSITE" id="PS50112"/>
    </source>
</evidence>
<dbReference type="GO" id="GO:0000981">
    <property type="term" value="F:DNA-binding transcription factor activity, RNA polymerase II-specific"/>
    <property type="evidence" value="ECO:0007669"/>
    <property type="project" value="TreeGrafter"/>
</dbReference>
<feature type="domain" description="BHLH" evidence="12">
    <location>
        <begin position="5"/>
        <end position="58"/>
    </location>
</feature>
<dbReference type="SUPFAM" id="SSF55785">
    <property type="entry name" value="PYP-like sensor domain (PAS domain)"/>
    <property type="match status" value="2"/>
</dbReference>
<dbReference type="InterPro" id="IPR000014">
    <property type="entry name" value="PAS"/>
</dbReference>
<proteinExistence type="predicted"/>
<evidence type="ECO:0000256" key="6">
    <source>
        <dbReference type="ARBA" id="ARBA00023125"/>
    </source>
</evidence>
<reference evidence="13" key="1">
    <citation type="submission" date="2025-08" db="UniProtKB">
        <authorList>
            <consortium name="Ensembl"/>
        </authorList>
    </citation>
    <scope>IDENTIFICATION</scope>
</reference>
<dbReference type="Pfam" id="PF00989">
    <property type="entry name" value="PAS"/>
    <property type="match status" value="1"/>
</dbReference>
<keyword evidence="9" id="KW-0539">Nucleus</keyword>
<dbReference type="GeneTree" id="ENSGT00940000156774"/>
<evidence type="ECO:0000256" key="7">
    <source>
        <dbReference type="ARBA" id="ARBA00023159"/>
    </source>
</evidence>